<sequence>MADPVDPRVRQKINALAATIDEFINGAKKPGEPYEPKHGFAILIFDFDKPEKGRMNWISNAQREDMIVALKEMAAQLEGRIAPGGKA</sequence>
<gene>
    <name evidence="1" type="ORF">D584_21621</name>
</gene>
<dbReference type="Proteomes" id="UP000011971">
    <property type="component" value="Unassembled WGS sequence"/>
</dbReference>
<dbReference type="OrthoDB" id="7509297at2"/>
<evidence type="ECO:0000313" key="2">
    <source>
        <dbReference type="Proteomes" id="UP000011971"/>
    </source>
</evidence>
<dbReference type="EMBL" id="AOGE01000066">
    <property type="protein sequence ID" value="ELT47057.1"/>
    <property type="molecule type" value="Genomic_DNA"/>
</dbReference>
<proteinExistence type="predicted"/>
<evidence type="ECO:0000313" key="1">
    <source>
        <dbReference type="EMBL" id="ELT47057.1"/>
    </source>
</evidence>
<reference evidence="1 2" key="1">
    <citation type="journal article" date="2013" name="Gut Pathog.">
        <title>Draft genome of Ochrobactrum intermedium strain M86 isolated from non-ulcer dyspeptic individual from India.</title>
        <authorList>
            <person name="Kulkarni G."/>
            <person name="Dhotre D."/>
            <person name="Dharne M."/>
            <person name="Shetty S."/>
            <person name="Chowdhury S."/>
            <person name="Misra V."/>
            <person name="Misra S."/>
            <person name="Patole M."/>
            <person name="Shouche Y."/>
        </authorList>
    </citation>
    <scope>NUCLEOTIDE SEQUENCE [LARGE SCALE GENOMIC DNA]</scope>
    <source>
        <strain evidence="1 2">M86</strain>
    </source>
</reference>
<name>M5JKR8_9HYPH</name>
<dbReference type="RefSeq" id="WP_006472873.1">
    <property type="nucleotide sequence ID" value="NZ_AOGE01000066.1"/>
</dbReference>
<organism evidence="1 2">
    <name type="scientific">Brucella intermedia M86</name>
    <dbReference type="NCBI Taxonomy" id="1234597"/>
    <lineage>
        <taxon>Bacteria</taxon>
        <taxon>Pseudomonadati</taxon>
        <taxon>Pseudomonadota</taxon>
        <taxon>Alphaproteobacteria</taxon>
        <taxon>Hyphomicrobiales</taxon>
        <taxon>Brucellaceae</taxon>
        <taxon>Brucella/Ochrobactrum group</taxon>
        <taxon>Brucella</taxon>
    </lineage>
</organism>
<accession>M5JKR8</accession>
<comment type="caution">
    <text evidence="1">The sequence shown here is derived from an EMBL/GenBank/DDBJ whole genome shotgun (WGS) entry which is preliminary data.</text>
</comment>
<dbReference type="PATRIC" id="fig|1234597.4.peg.4461"/>
<dbReference type="AlphaFoldDB" id="M5JKR8"/>
<protein>
    <submittedName>
        <fullName evidence="1">Uncharacterized protein</fullName>
    </submittedName>
</protein>